<accession>A0A366X0S4</accession>
<dbReference type="Gene3D" id="3.40.50.2300">
    <property type="match status" value="1"/>
</dbReference>
<dbReference type="AlphaFoldDB" id="A0A366X0S4"/>
<protein>
    <recommendedName>
        <fullName evidence="3">Response regulatory domain-containing protein</fullName>
    </recommendedName>
</protein>
<comment type="caution">
    <text evidence="1">The sequence shown here is derived from an EMBL/GenBank/DDBJ whole genome shotgun (WGS) entry which is preliminary data.</text>
</comment>
<name>A0A366X0S4_9RHOB</name>
<evidence type="ECO:0008006" key="3">
    <source>
        <dbReference type="Google" id="ProtNLM"/>
    </source>
</evidence>
<gene>
    <name evidence="1" type="ORF">DS909_13470</name>
</gene>
<dbReference type="Proteomes" id="UP000252706">
    <property type="component" value="Unassembled WGS sequence"/>
</dbReference>
<reference evidence="1 2" key="1">
    <citation type="submission" date="2018-07" db="EMBL/GenBank/DDBJ databases">
        <title>Modular assembly of carbohydrate-degrading microbial communities in the ocean.</title>
        <authorList>
            <person name="Enke T.N."/>
            <person name="Datta M.S."/>
            <person name="Schwartzman J.A."/>
            <person name="Cermak N."/>
            <person name="Schmitz D.A."/>
            <person name="Barrere J."/>
            <person name="Cordero O.X."/>
        </authorList>
    </citation>
    <scope>NUCLEOTIDE SEQUENCE [LARGE SCALE GENOMIC DNA]</scope>
    <source>
        <strain evidence="1 2">C3M10</strain>
    </source>
</reference>
<dbReference type="OrthoDB" id="7871953at2"/>
<proteinExistence type="predicted"/>
<evidence type="ECO:0000313" key="2">
    <source>
        <dbReference type="Proteomes" id="UP000252706"/>
    </source>
</evidence>
<evidence type="ECO:0000313" key="1">
    <source>
        <dbReference type="EMBL" id="RBW54032.1"/>
    </source>
</evidence>
<dbReference type="EMBL" id="QOCE01000033">
    <property type="protein sequence ID" value="RBW54032.1"/>
    <property type="molecule type" value="Genomic_DNA"/>
</dbReference>
<organism evidence="1 2">
    <name type="scientific">Phaeobacter gallaeciensis</name>
    <dbReference type="NCBI Taxonomy" id="60890"/>
    <lineage>
        <taxon>Bacteria</taxon>
        <taxon>Pseudomonadati</taxon>
        <taxon>Pseudomonadota</taxon>
        <taxon>Alphaproteobacteria</taxon>
        <taxon>Rhodobacterales</taxon>
        <taxon>Roseobacteraceae</taxon>
        <taxon>Phaeobacter</taxon>
    </lineage>
</organism>
<sequence>MVTATWQSVLQLTGWFEGLGAEVATTNSIDIALDAIAENKNAWGLLVVFLDGVVDEYEVVEALLLVRKVTKALPIILVSSAFSKNDFSLERVAICDVSLKSPVSRVTVGLAVAQAIANNNYFNKSA</sequence>
<dbReference type="RefSeq" id="WP_147232880.1">
    <property type="nucleotide sequence ID" value="NZ_QOCE01000033.1"/>
</dbReference>